<organism evidence="2 3">
    <name type="scientific">Arthrobacter terrae</name>
    <dbReference type="NCBI Taxonomy" id="2935737"/>
    <lineage>
        <taxon>Bacteria</taxon>
        <taxon>Bacillati</taxon>
        <taxon>Actinomycetota</taxon>
        <taxon>Actinomycetes</taxon>
        <taxon>Micrococcales</taxon>
        <taxon>Micrococcaceae</taxon>
        <taxon>Arthrobacter</taxon>
    </lineage>
</organism>
<evidence type="ECO:0000313" key="2">
    <source>
        <dbReference type="EMBL" id="MBG0738584.1"/>
    </source>
</evidence>
<evidence type="ECO:0000256" key="1">
    <source>
        <dbReference type="SAM" id="Coils"/>
    </source>
</evidence>
<dbReference type="Proteomes" id="UP000655366">
    <property type="component" value="Unassembled WGS sequence"/>
</dbReference>
<proteinExistence type="predicted"/>
<comment type="caution">
    <text evidence="2">The sequence shown here is derived from an EMBL/GenBank/DDBJ whole genome shotgun (WGS) entry which is preliminary data.</text>
</comment>
<gene>
    <name evidence="2" type="ORF">IV500_03995</name>
</gene>
<keyword evidence="3" id="KW-1185">Reference proteome</keyword>
<dbReference type="Pfam" id="PF11855">
    <property type="entry name" value="DUF3375"/>
    <property type="match status" value="1"/>
</dbReference>
<dbReference type="EMBL" id="JADNYM010000004">
    <property type="protein sequence ID" value="MBG0738584.1"/>
    <property type="molecule type" value="Genomic_DNA"/>
</dbReference>
<feature type="coiled-coil region" evidence="1">
    <location>
        <begin position="295"/>
        <end position="322"/>
    </location>
</feature>
<dbReference type="RefSeq" id="WP_196395520.1">
    <property type="nucleotide sequence ID" value="NZ_JADNYM010000004.1"/>
</dbReference>
<dbReference type="InterPro" id="IPR021804">
    <property type="entry name" value="DUF3375"/>
</dbReference>
<name>A0A931G6S4_9MICC</name>
<evidence type="ECO:0000313" key="3">
    <source>
        <dbReference type="Proteomes" id="UP000655366"/>
    </source>
</evidence>
<accession>A0A931G6S4</accession>
<reference evidence="2 3" key="1">
    <citation type="submission" date="2020-11" db="EMBL/GenBank/DDBJ databases">
        <title>Arthrobacter antarcticus sp. nov., isolated from Antarctic Soil.</title>
        <authorList>
            <person name="Li J."/>
        </authorList>
    </citation>
    <scope>NUCLEOTIDE SEQUENCE [LARGE SCALE GENOMIC DNA]</scope>
    <source>
        <strain evidence="2 3">Z1-20</strain>
    </source>
</reference>
<keyword evidence="1" id="KW-0175">Coiled coil</keyword>
<sequence length="480" mass="54200">MDYYAINALRENHAGWSLLRAQNAPLAVCLFMTAFTGPNQRNIGRQQLIDVLDDLLFGLRDSFGEDRFPRPASEYLDDWAAPERAWLRKYYLPGQDEPRYDLTAASEDVVRWVESLRGRDFVATQSRLTSIFAVLKTLVQQSETDPEVRLAELARQRDGIDAEMERIRSGNVRVMSAPEALDHFQQLTTLAKDLLSDFREVEQNFRRLDRQVREQIATWNGSQGELLASIFANQQDINSSLQGRTFQGFWDYLMSPQLRTELRDLLERATKIEALAGVENLQAVTTLHQDWLPAVEQTQGTVRQLSAQMRRLLDDKVFLENKRIMQLVRSIESGALALRMQTPAGVFTELPAPTVEVALPFERPLYEPSRRTVVDDDVVTADDADVDAGALFSQFHVDPERLQAYINDVLADAGQATLGEITSAHPLSQGLAEIVAYYQLATDSDWASIDPETVQQLSWTLPDGSIREATVDQIVFGRPA</sequence>
<protein>
    <submittedName>
        <fullName evidence="2">DUF3375 domain-containing protein</fullName>
    </submittedName>
</protein>
<dbReference type="AlphaFoldDB" id="A0A931G6S4"/>